<dbReference type="EMBL" id="CP145132">
    <property type="protein sequence ID" value="WWC54469.1"/>
    <property type="molecule type" value="Genomic_DNA"/>
</dbReference>
<evidence type="ECO:0000256" key="1">
    <source>
        <dbReference type="ARBA" id="ARBA00022801"/>
    </source>
</evidence>
<dbReference type="GeneID" id="86858295"/>
<dbReference type="GO" id="GO:0016787">
    <property type="term" value="F:hydrolase activity"/>
    <property type="evidence" value="ECO:0007669"/>
    <property type="project" value="UniProtKB-KW"/>
</dbReference>
<gene>
    <name evidence="4" type="ORF">DBT44_0008810</name>
    <name evidence="3" type="ORF">ODY61_07135</name>
</gene>
<dbReference type="GO" id="GO:0016020">
    <property type="term" value="C:membrane"/>
    <property type="evidence" value="ECO:0007669"/>
    <property type="project" value="TreeGrafter"/>
</dbReference>
<dbReference type="Gene3D" id="3.40.50.1820">
    <property type="entry name" value="alpha/beta hydrolase"/>
    <property type="match status" value="1"/>
</dbReference>
<dbReference type="RefSeq" id="WP_070558719.1">
    <property type="nucleotide sequence ID" value="NZ_CAJHLJ010000004.1"/>
</dbReference>
<name>A0A1E9PR01_9LACT</name>
<feature type="domain" description="AB hydrolase-1" evidence="2">
    <location>
        <begin position="4"/>
        <end position="199"/>
    </location>
</feature>
<reference evidence="4 5" key="1">
    <citation type="journal article" date="2020" name="J. Bacteriol.">
        <title>Aerococcus urinae Isolated from Women with Lower Urinary Tract Symptoms: In Vitro Aggregation and Genome Analysis.</title>
        <authorList>
            <person name="Hilt E.E."/>
            <person name="Putonti C."/>
            <person name="Thomas-White K."/>
            <person name="Lewis A.L."/>
            <person name="Visick K.L."/>
            <person name="Gilbert N.M."/>
            <person name="Wolfe A.J."/>
        </authorList>
    </citation>
    <scope>NUCLEOTIDE SEQUENCE [LARGE SCALE GENOMIC DNA]</scope>
    <source>
        <strain evidence="4 5">UMB1016</strain>
    </source>
</reference>
<protein>
    <submittedName>
        <fullName evidence="3">Alpha/beta hydrolase</fullName>
    </submittedName>
</protein>
<reference evidence="3" key="2">
    <citation type="submission" date="2022-09" db="EMBL/GenBank/DDBJ databases">
        <title>Aerococcus urinae taxonomy study.</title>
        <authorList>
            <person name="Christensen J."/>
            <person name="Senneby E."/>
        </authorList>
    </citation>
    <scope>NUCLEOTIDE SEQUENCE</scope>
    <source>
        <strain evidence="3">LUND-41-B12</strain>
    </source>
</reference>
<evidence type="ECO:0000313" key="6">
    <source>
        <dbReference type="Proteomes" id="UP001069047"/>
    </source>
</evidence>
<dbReference type="SUPFAM" id="SSF53474">
    <property type="entry name" value="alpha/beta-Hydrolases"/>
    <property type="match status" value="1"/>
</dbReference>
<evidence type="ECO:0000313" key="5">
    <source>
        <dbReference type="Proteomes" id="UP000250354"/>
    </source>
</evidence>
<dbReference type="PANTHER" id="PTHR43798">
    <property type="entry name" value="MONOACYLGLYCEROL LIPASE"/>
    <property type="match status" value="1"/>
</dbReference>
<dbReference type="InterPro" id="IPR050266">
    <property type="entry name" value="AB_hydrolase_sf"/>
</dbReference>
<proteinExistence type="predicted"/>
<sequence>MKNILIHGLGQDHTSWDQVKRYLEAEKLTVQCPNLYELFENDPYTYQTLYQNFERQVNNYSGKVNLCGLSVGGLLALDYAKNYPEQVNALILIGVPYKIPKLLMTIQSMVFKLMPESNFKQLGLGKEEFISLIASTKGLSIATHLENISCKTLLICGDKDQFNRKSSERFHGGIKNSELRLLKNSGHEVNVDNPKALAHLIAEFWQS</sequence>
<accession>A0A9Q4DDY8</accession>
<dbReference type="Pfam" id="PF12697">
    <property type="entry name" value="Abhydrolase_6"/>
    <property type="match status" value="1"/>
</dbReference>
<reference evidence="4" key="3">
    <citation type="submission" date="2024-02" db="EMBL/GenBank/DDBJ databases">
        <authorList>
            <person name="Choi B."/>
        </authorList>
    </citation>
    <scope>NUCLEOTIDE SEQUENCE</scope>
    <source>
        <strain evidence="4">UMB1016</strain>
    </source>
</reference>
<evidence type="ECO:0000259" key="2">
    <source>
        <dbReference type="Pfam" id="PF12697"/>
    </source>
</evidence>
<accession>A0A1E9PR01</accession>
<evidence type="ECO:0000313" key="3">
    <source>
        <dbReference type="EMBL" id="MCY3087877.1"/>
    </source>
</evidence>
<dbReference type="InterPro" id="IPR000073">
    <property type="entry name" value="AB_hydrolase_1"/>
</dbReference>
<organism evidence="3 6">
    <name type="scientific">Aerococcus mictus</name>
    <dbReference type="NCBI Taxonomy" id="2976810"/>
    <lineage>
        <taxon>Bacteria</taxon>
        <taxon>Bacillati</taxon>
        <taxon>Bacillota</taxon>
        <taxon>Bacilli</taxon>
        <taxon>Lactobacillales</taxon>
        <taxon>Aerococcaceae</taxon>
        <taxon>Aerococcus</taxon>
    </lineage>
</organism>
<keyword evidence="5" id="KW-1185">Reference proteome</keyword>
<dbReference type="EMBL" id="JAOTMY010000003">
    <property type="protein sequence ID" value="MCY3087877.1"/>
    <property type="molecule type" value="Genomic_DNA"/>
</dbReference>
<evidence type="ECO:0000313" key="4">
    <source>
        <dbReference type="EMBL" id="WWC54469.1"/>
    </source>
</evidence>
<dbReference type="InterPro" id="IPR029058">
    <property type="entry name" value="AB_hydrolase_fold"/>
</dbReference>
<keyword evidence="1 3" id="KW-0378">Hydrolase</keyword>
<dbReference type="PANTHER" id="PTHR43798:SF31">
    <property type="entry name" value="AB HYDROLASE SUPERFAMILY PROTEIN YCLE"/>
    <property type="match status" value="1"/>
</dbReference>
<dbReference type="AlphaFoldDB" id="A0A1E9PR01"/>
<dbReference type="Proteomes" id="UP001069047">
    <property type="component" value="Unassembled WGS sequence"/>
</dbReference>
<dbReference type="Proteomes" id="UP000250354">
    <property type="component" value="Chromosome"/>
</dbReference>